<evidence type="ECO:0000313" key="1">
    <source>
        <dbReference type="EMBL" id="NDV33486.1"/>
    </source>
</evidence>
<dbReference type="PANTHER" id="PTHR33524">
    <property type="entry name" value="C5ORF35"/>
    <property type="match status" value="1"/>
</dbReference>
<dbReference type="SUPFAM" id="SSF82199">
    <property type="entry name" value="SET domain"/>
    <property type="match status" value="1"/>
</dbReference>
<proteinExistence type="predicted"/>
<protein>
    <recommendedName>
        <fullName evidence="2">SET domain-containing protein</fullName>
    </recommendedName>
</protein>
<dbReference type="PANTHER" id="PTHR33524:SF1">
    <property type="entry name" value="SET DOMAIN-CONTAINING PROTEIN"/>
    <property type="match status" value="1"/>
</dbReference>
<dbReference type="EMBL" id="GIBP01004517">
    <property type="protein sequence ID" value="NDV33486.1"/>
    <property type="molecule type" value="Transcribed_RNA"/>
</dbReference>
<organism evidence="1">
    <name type="scientific">Arcella intermedia</name>
    <dbReference type="NCBI Taxonomy" id="1963864"/>
    <lineage>
        <taxon>Eukaryota</taxon>
        <taxon>Amoebozoa</taxon>
        <taxon>Tubulinea</taxon>
        <taxon>Elardia</taxon>
        <taxon>Arcellinida</taxon>
        <taxon>Sphaerothecina</taxon>
        <taxon>Arcellidae</taxon>
        <taxon>Arcella</taxon>
    </lineage>
</organism>
<reference evidence="1" key="1">
    <citation type="journal article" date="2020" name="J. Eukaryot. Microbiol.">
        <title>De novo Sequencing, Assembly and Annotation of the Transcriptome for the Free-Living Testate Amoeba Arcella intermedia.</title>
        <authorList>
            <person name="Ribeiro G.M."/>
            <person name="Porfirio-Sousa A.L."/>
            <person name="Maurer-Alcala X.X."/>
            <person name="Katz L.A."/>
            <person name="Lahr D.J.G."/>
        </authorList>
    </citation>
    <scope>NUCLEOTIDE SEQUENCE</scope>
</reference>
<dbReference type="Gene3D" id="2.170.270.10">
    <property type="entry name" value="SET domain"/>
    <property type="match status" value="1"/>
</dbReference>
<dbReference type="InterPro" id="IPR040415">
    <property type="entry name" value="SETD9"/>
</dbReference>
<accession>A0A6B2L933</accession>
<name>A0A6B2L933_9EUKA</name>
<sequence>MQLYYCTSFYKNFTQRKKEDPQLNECKLSDEDISTLTNRFKVSYLGFHDQKKQIYECVDDQVAIMFKGISESGGKNPYPKPIFKNTTDEDNIELYLKRKMNIHDVQIFTPGDEISHPDGFKLKVQKSSIDHPESGYGVFAYGSILPGTVVAFYPGTVYSPYDLTPEVIEGNEYMISRYDTIVIDGKRWAYEAETKAKTAVYMQHGTGVHIDQGVLSPYRNPFGIGQFINHPAPGDMPNVMPFTFDFPTSMPKELAPFIPNVWFKKPNFLYNRPGCLLPSVIFITTRRVEDEELLFNYRYNPEHPYPDWFQQPDLEEAQRRWKKPTLRSAFKNT</sequence>
<dbReference type="AlphaFoldDB" id="A0A6B2L933"/>
<evidence type="ECO:0008006" key="2">
    <source>
        <dbReference type="Google" id="ProtNLM"/>
    </source>
</evidence>
<dbReference type="InterPro" id="IPR046341">
    <property type="entry name" value="SET_dom_sf"/>
</dbReference>
<dbReference type="CDD" id="cd10537">
    <property type="entry name" value="SET_SETD9"/>
    <property type="match status" value="1"/>
</dbReference>